<dbReference type="EMBL" id="JAUHGG010000003">
    <property type="protein sequence ID" value="MDS1821339.1"/>
    <property type="molecule type" value="Genomic_DNA"/>
</dbReference>
<comment type="caution">
    <text evidence="1">The sequence shown here is derived from an EMBL/GenBank/DDBJ whole genome shotgun (WGS) entry which is preliminary data.</text>
</comment>
<reference evidence="1" key="1">
    <citation type="submission" date="2023-06" db="EMBL/GenBank/DDBJ databases">
        <title>Genomic Diversity of Vibrio spp. and Metagenomic Analysis of Pathogens in Florida Gulf Coastal Waters Following Hurricane Ian.</title>
        <authorList>
            <person name="Brumfield K.D."/>
        </authorList>
    </citation>
    <scope>NUCLEOTIDE SEQUENCE</scope>
    <source>
        <strain evidence="1">WBS2B-138</strain>
    </source>
</reference>
<gene>
    <name evidence="1" type="ORF">QX249_11745</name>
</gene>
<name>A0AAW8Q170_VIBPH</name>
<dbReference type="RefSeq" id="WP_311020217.1">
    <property type="nucleotide sequence ID" value="NZ_JAUHGG010000003.1"/>
</dbReference>
<dbReference type="AlphaFoldDB" id="A0AAW8Q170"/>
<sequence length="194" mass="21856">MSDELVIFAKSTLKDNTEIEFGYIDNLLCIYTQNLSSQRTFESSACMKSGSDLIIYSSDAGTFIKLSFLDESGLDAIKKALVSHGLREVSKLPDMCESEACNSLELKSDGYKFMQAGNHSFFIASEGLMYSFLANHTGVIFVPNRDYVDLQIMPCIKPTHNYARFSFNSLHGETIQEYWRSHGFPMHEVKVLGE</sequence>
<dbReference type="Proteomes" id="UP001253193">
    <property type="component" value="Unassembled WGS sequence"/>
</dbReference>
<accession>A0AAW8Q170</accession>
<proteinExistence type="predicted"/>
<organism evidence="1 2">
    <name type="scientific">Vibrio parahaemolyticus</name>
    <dbReference type="NCBI Taxonomy" id="670"/>
    <lineage>
        <taxon>Bacteria</taxon>
        <taxon>Pseudomonadati</taxon>
        <taxon>Pseudomonadota</taxon>
        <taxon>Gammaproteobacteria</taxon>
        <taxon>Vibrionales</taxon>
        <taxon>Vibrionaceae</taxon>
        <taxon>Vibrio</taxon>
    </lineage>
</organism>
<protein>
    <submittedName>
        <fullName evidence="1">Uncharacterized protein</fullName>
    </submittedName>
</protein>
<evidence type="ECO:0000313" key="1">
    <source>
        <dbReference type="EMBL" id="MDS1821339.1"/>
    </source>
</evidence>
<evidence type="ECO:0000313" key="2">
    <source>
        <dbReference type="Proteomes" id="UP001253193"/>
    </source>
</evidence>